<reference evidence="5" key="1">
    <citation type="submission" date="2023-07" db="EMBL/GenBank/DDBJ databases">
        <title>Verminephrobacter genomes.</title>
        <authorList>
            <person name="Lund M.B."/>
        </authorList>
    </citation>
    <scope>NUCLEOTIDE SEQUENCE [LARGE SCALE GENOMIC DNA]</scope>
    <source>
        <strain evidence="5">AtM5-05</strain>
    </source>
</reference>
<keyword evidence="1 4" id="KW-0413">Isomerase</keyword>
<name>A0ABT3KT84_9BURK</name>
<feature type="chain" id="PRO_5045131789" evidence="2">
    <location>
        <begin position="28"/>
        <end position="300"/>
    </location>
</feature>
<dbReference type="SUPFAM" id="SSF54534">
    <property type="entry name" value="FKBP-like"/>
    <property type="match status" value="1"/>
</dbReference>
<dbReference type="Gene3D" id="3.10.50.40">
    <property type="match status" value="1"/>
</dbReference>
<proteinExistence type="predicted"/>
<evidence type="ECO:0000256" key="1">
    <source>
        <dbReference type="PROSITE-ProRule" id="PRU00278"/>
    </source>
</evidence>
<evidence type="ECO:0000313" key="4">
    <source>
        <dbReference type="EMBL" id="MCW5321526.1"/>
    </source>
</evidence>
<dbReference type="InterPro" id="IPR046357">
    <property type="entry name" value="PPIase_dom_sf"/>
</dbReference>
<protein>
    <submittedName>
        <fullName evidence="4">Peptidyl-prolyl cis-trans isomerase</fullName>
    </submittedName>
</protein>
<comment type="caution">
    <text evidence="4">The sequence shown here is derived from an EMBL/GenBank/DDBJ whole genome shotgun (WGS) entry which is preliminary data.</text>
</comment>
<dbReference type="InterPro" id="IPR000297">
    <property type="entry name" value="PPIase_PpiC"/>
</dbReference>
<keyword evidence="2" id="KW-0732">Signal</keyword>
<gene>
    <name evidence="4" type="ORF">D5039_10300</name>
</gene>
<accession>A0ABT3KT84</accession>
<dbReference type="PROSITE" id="PS50198">
    <property type="entry name" value="PPIC_PPIASE_2"/>
    <property type="match status" value="1"/>
</dbReference>
<dbReference type="Pfam" id="PF13145">
    <property type="entry name" value="Rotamase_2"/>
    <property type="match status" value="1"/>
</dbReference>
<keyword evidence="1" id="KW-0697">Rotamase</keyword>
<organism evidence="4 5">
    <name type="scientific">Verminephrobacter aporrectodeae subsp. tuberculatae</name>
    <dbReference type="NCBI Taxonomy" id="1110392"/>
    <lineage>
        <taxon>Bacteria</taxon>
        <taxon>Pseudomonadati</taxon>
        <taxon>Pseudomonadota</taxon>
        <taxon>Betaproteobacteria</taxon>
        <taxon>Burkholderiales</taxon>
        <taxon>Comamonadaceae</taxon>
        <taxon>Verminephrobacter</taxon>
    </lineage>
</organism>
<dbReference type="Proteomes" id="UP001208935">
    <property type="component" value="Unassembled WGS sequence"/>
</dbReference>
<dbReference type="EMBL" id="QZCW01000002">
    <property type="protein sequence ID" value="MCW5321526.1"/>
    <property type="molecule type" value="Genomic_DNA"/>
</dbReference>
<keyword evidence="5" id="KW-1185">Reference proteome</keyword>
<dbReference type="RefSeq" id="WP_265282171.1">
    <property type="nucleotide sequence ID" value="NZ_QZCW01000002.1"/>
</dbReference>
<dbReference type="Gene3D" id="1.10.4030.10">
    <property type="entry name" value="Porin chaperone SurA, peptide-binding domain"/>
    <property type="match status" value="1"/>
</dbReference>
<feature type="signal peptide" evidence="2">
    <location>
        <begin position="1"/>
        <end position="27"/>
    </location>
</feature>
<evidence type="ECO:0000256" key="2">
    <source>
        <dbReference type="SAM" id="SignalP"/>
    </source>
</evidence>
<sequence length="300" mass="32948">MRNRFGNSRRALALLALAGLWAVSAAAADPAAEPGLLRFSGGETITASDLSRYLDQRIDLRGRARDRWGVQRVLREMALARALVWEGERMGEPRLSAEASERFDDAYALAVSKKLSPPCEAPADRAAARRFYEENPQAFMVPPMLRLGRVMLPASAQVEGVAARDWLAAQARAMAAASTTFDAVAQRADGVYRLEPQGDLGWVLLTQENAVLRRLAAAQAGELVGPVRDGDFVYLFLVHEKRDGRPLAWDEVAVSAAARALNYCRENTRKKLEDALFAKYGVALDDAEIDRLFGSSRSDE</sequence>
<evidence type="ECO:0000259" key="3">
    <source>
        <dbReference type="PROSITE" id="PS50198"/>
    </source>
</evidence>
<dbReference type="GO" id="GO:0016853">
    <property type="term" value="F:isomerase activity"/>
    <property type="evidence" value="ECO:0007669"/>
    <property type="project" value="UniProtKB-KW"/>
</dbReference>
<evidence type="ECO:0000313" key="5">
    <source>
        <dbReference type="Proteomes" id="UP001208935"/>
    </source>
</evidence>
<feature type="domain" description="PpiC" evidence="3">
    <location>
        <begin position="142"/>
        <end position="240"/>
    </location>
</feature>